<accession>A0ABQ9HXH4</accession>
<gene>
    <name evidence="1" type="ORF">PR048_008252</name>
</gene>
<comment type="caution">
    <text evidence="1">The sequence shown here is derived from an EMBL/GenBank/DDBJ whole genome shotgun (WGS) entry which is preliminary data.</text>
</comment>
<dbReference type="EMBL" id="JARBHB010000003">
    <property type="protein sequence ID" value="KAJ8888760.1"/>
    <property type="molecule type" value="Genomic_DNA"/>
</dbReference>
<protein>
    <submittedName>
        <fullName evidence="1">Uncharacterized protein</fullName>
    </submittedName>
</protein>
<organism evidence="1 2">
    <name type="scientific">Dryococelus australis</name>
    <dbReference type="NCBI Taxonomy" id="614101"/>
    <lineage>
        <taxon>Eukaryota</taxon>
        <taxon>Metazoa</taxon>
        <taxon>Ecdysozoa</taxon>
        <taxon>Arthropoda</taxon>
        <taxon>Hexapoda</taxon>
        <taxon>Insecta</taxon>
        <taxon>Pterygota</taxon>
        <taxon>Neoptera</taxon>
        <taxon>Polyneoptera</taxon>
        <taxon>Phasmatodea</taxon>
        <taxon>Verophasmatodea</taxon>
        <taxon>Anareolatae</taxon>
        <taxon>Phasmatidae</taxon>
        <taxon>Eurycanthinae</taxon>
        <taxon>Dryococelus</taxon>
    </lineage>
</organism>
<reference evidence="1 2" key="1">
    <citation type="submission" date="2023-02" db="EMBL/GenBank/DDBJ databases">
        <title>LHISI_Scaffold_Assembly.</title>
        <authorList>
            <person name="Stuart O.P."/>
            <person name="Cleave R."/>
            <person name="Magrath M.J.L."/>
            <person name="Mikheyev A.S."/>
        </authorList>
    </citation>
    <scope>NUCLEOTIDE SEQUENCE [LARGE SCALE GENOMIC DNA]</scope>
    <source>
        <strain evidence="1">Daus_M_001</strain>
        <tissue evidence="1">Leg muscle</tissue>
    </source>
</reference>
<keyword evidence="2" id="KW-1185">Reference proteome</keyword>
<name>A0ABQ9HXH4_9NEOP</name>
<dbReference type="Proteomes" id="UP001159363">
    <property type="component" value="Chromosome 3"/>
</dbReference>
<evidence type="ECO:0000313" key="1">
    <source>
        <dbReference type="EMBL" id="KAJ8888760.1"/>
    </source>
</evidence>
<proteinExistence type="predicted"/>
<sequence>MGKYEKMPVQQSGCTVFGTSADRNRHIPCITGLKEGCGKMAACKLRKANAGARKDVRTRRFEEAVLERVDNNSH</sequence>
<evidence type="ECO:0000313" key="2">
    <source>
        <dbReference type="Proteomes" id="UP001159363"/>
    </source>
</evidence>